<gene>
    <name evidence="2" type="ORF">GCM10025876_20500</name>
</gene>
<dbReference type="SUPFAM" id="SSF51569">
    <property type="entry name" value="Aldolase"/>
    <property type="match status" value="1"/>
</dbReference>
<keyword evidence="3" id="KW-1185">Reference proteome</keyword>
<dbReference type="PANTHER" id="PTHR42966">
    <property type="entry name" value="N-ACETYLNEURAMINATE SYNTHASE"/>
    <property type="match status" value="1"/>
</dbReference>
<dbReference type="EMBL" id="BSUN01000001">
    <property type="protein sequence ID" value="GMA35846.1"/>
    <property type="molecule type" value="Genomic_DNA"/>
</dbReference>
<feature type="domain" description="PseI/NeuA/B-like" evidence="1">
    <location>
        <begin position="38"/>
        <end position="273"/>
    </location>
</feature>
<evidence type="ECO:0000313" key="3">
    <source>
        <dbReference type="Proteomes" id="UP001157125"/>
    </source>
</evidence>
<dbReference type="Pfam" id="PF03102">
    <property type="entry name" value="NeuB"/>
    <property type="match status" value="1"/>
</dbReference>
<comment type="caution">
    <text evidence="2">The sequence shown here is derived from an EMBL/GenBank/DDBJ whole genome shotgun (WGS) entry which is preliminary data.</text>
</comment>
<dbReference type="InterPro" id="IPR013785">
    <property type="entry name" value="Aldolase_TIM"/>
</dbReference>
<dbReference type="PANTHER" id="PTHR42966:SF3">
    <property type="entry name" value="BLR5971 PROTEIN"/>
    <property type="match status" value="1"/>
</dbReference>
<reference evidence="3" key="1">
    <citation type="journal article" date="2019" name="Int. J. Syst. Evol. Microbiol.">
        <title>The Global Catalogue of Microorganisms (GCM) 10K type strain sequencing project: providing services to taxonomists for standard genome sequencing and annotation.</title>
        <authorList>
            <consortium name="The Broad Institute Genomics Platform"/>
            <consortium name="The Broad Institute Genome Sequencing Center for Infectious Disease"/>
            <person name="Wu L."/>
            <person name="Ma J."/>
        </authorList>
    </citation>
    <scope>NUCLEOTIDE SEQUENCE [LARGE SCALE GENOMIC DNA]</scope>
    <source>
        <strain evidence="3">NBRC 112299</strain>
    </source>
</reference>
<evidence type="ECO:0000313" key="2">
    <source>
        <dbReference type="EMBL" id="GMA35846.1"/>
    </source>
</evidence>
<organism evidence="2 3">
    <name type="scientific">Demequina litorisediminis</name>
    <dbReference type="NCBI Taxonomy" id="1849022"/>
    <lineage>
        <taxon>Bacteria</taxon>
        <taxon>Bacillati</taxon>
        <taxon>Actinomycetota</taxon>
        <taxon>Actinomycetes</taxon>
        <taxon>Micrococcales</taxon>
        <taxon>Demequinaceae</taxon>
        <taxon>Demequina</taxon>
    </lineage>
</organism>
<sequence length="345" mass="37551">MAEAVQIGAHKVGPGQPVYMIAEIGLNHNGSVDNALRLIDVAIEAGCQAVKFQKRTPEISTPEHMKDTPRDTPWGTMTYLEYRYKVEFEKDEYAQIDAYCKARGVDWFASPWDEPAVDFLEEMDTVAYKIASASVTDLGMLRRIRETGKPVILSTGMSTIEQIDRAVETLGKDNLVILHATSTYPLPPEEANLLMIPALAERYDLPTGYSGHEPGLQISVAAVALGAVAVERHITLDRTMWGSDHAASLEPTGLKNLVRDIRIIEQGLGDGVKRVFPGEARPAEQACVALTLESHSAPSGAESSAREAAAAVSTPLAERVVVFVENRNGVRILAALHDRFPAPRA</sequence>
<accession>A0ABQ6IDV3</accession>
<dbReference type="Gene3D" id="3.20.20.70">
    <property type="entry name" value="Aldolase class I"/>
    <property type="match status" value="1"/>
</dbReference>
<name>A0ABQ6IDV3_9MICO</name>
<dbReference type="InterPro" id="IPR051690">
    <property type="entry name" value="PseI-like"/>
</dbReference>
<dbReference type="InterPro" id="IPR013132">
    <property type="entry name" value="PseI/NeuA/B-like_N"/>
</dbReference>
<protein>
    <submittedName>
        <fullName evidence="2">N-acetylneuraminate synthase</fullName>
    </submittedName>
</protein>
<evidence type="ECO:0000259" key="1">
    <source>
        <dbReference type="Pfam" id="PF03102"/>
    </source>
</evidence>
<dbReference type="Proteomes" id="UP001157125">
    <property type="component" value="Unassembled WGS sequence"/>
</dbReference>
<proteinExistence type="predicted"/>